<accession>A0A7L5JLR2</accession>
<evidence type="ECO:0000313" key="1">
    <source>
        <dbReference type="EMBL" id="QKJ26153.1"/>
    </source>
</evidence>
<gene>
    <name evidence="1" type="ORF">ACBT_0168</name>
</gene>
<dbReference type="RefSeq" id="WP_176325342.1">
    <property type="nucleotide sequence ID" value="NZ_CP054051.1"/>
</dbReference>
<sequence>MSIVEYYQQQFSKDLINLMNSHEFAKERISIVSLVDDMSAPDHYGVVRDEFNRIQKKQFFLFSFFFSVLIDQAIHSAARHLHQDFQNIAQYPKLVGILSSYWSNLHPSLLLIASIKHTENLETTENYFEDLAKFILNDYQKFFYCQFPKYTKLLYSNEEIKFNLNNIFNEISRAMIWTDVPKSIWAYQLNTNELHSYKTMIDMLNTELKKVAEGLV</sequence>
<protein>
    <submittedName>
        <fullName evidence="1">Uncharacterized protein</fullName>
    </submittedName>
</protein>
<dbReference type="Proteomes" id="UP000509513">
    <property type="component" value="Chromosome"/>
</dbReference>
<organism evidence="1 2">
    <name type="scientific">Aliarcobacter cibarius</name>
    <dbReference type="NCBI Taxonomy" id="255507"/>
    <lineage>
        <taxon>Bacteria</taxon>
        <taxon>Pseudomonadati</taxon>
        <taxon>Campylobacterota</taxon>
        <taxon>Epsilonproteobacteria</taxon>
        <taxon>Campylobacterales</taxon>
        <taxon>Arcobacteraceae</taxon>
        <taxon>Aliarcobacter</taxon>
    </lineage>
</organism>
<name>A0A7L5JLR2_9BACT</name>
<reference evidence="1 2" key="1">
    <citation type="submission" date="2020-05" db="EMBL/GenBank/DDBJ databases">
        <title>Complete genome sequencing of Campylobacter and Arcobacter type strains.</title>
        <authorList>
            <person name="Miller W.G."/>
            <person name="Yee E."/>
        </authorList>
    </citation>
    <scope>NUCLEOTIDE SEQUENCE [LARGE SCALE GENOMIC DNA]</scope>
    <source>
        <strain evidence="1 2">LMG 21996</strain>
    </source>
</reference>
<dbReference type="KEGG" id="acib:ACBT_0168"/>
<evidence type="ECO:0000313" key="2">
    <source>
        <dbReference type="Proteomes" id="UP000509513"/>
    </source>
</evidence>
<proteinExistence type="predicted"/>
<dbReference type="EMBL" id="CP054051">
    <property type="protein sequence ID" value="QKJ26153.1"/>
    <property type="molecule type" value="Genomic_DNA"/>
</dbReference>
<dbReference type="AlphaFoldDB" id="A0A7L5JLR2"/>